<dbReference type="InterPro" id="IPR008365">
    <property type="entry name" value="Prostanoid_rcpt"/>
</dbReference>
<dbReference type="PRINTS" id="PR00586">
    <property type="entry name" value="PRSTNOIDEP4R"/>
</dbReference>
<dbReference type="PANTHER" id="PTHR11866:SF31">
    <property type="entry name" value="G-PROTEIN COUPLED RECEPTORS FAMILY 1 PROFILE DOMAIN-CONTAINING PROTEIN"/>
    <property type="match status" value="1"/>
</dbReference>
<evidence type="ECO:0000256" key="12">
    <source>
        <dbReference type="SAM" id="Phobius"/>
    </source>
</evidence>
<feature type="transmembrane region" description="Helical" evidence="12">
    <location>
        <begin position="289"/>
        <end position="315"/>
    </location>
</feature>
<evidence type="ECO:0000313" key="15">
    <source>
        <dbReference type="Proteomes" id="UP000265200"/>
    </source>
</evidence>
<dbReference type="GO" id="GO:0005886">
    <property type="term" value="C:plasma membrane"/>
    <property type="evidence" value="ECO:0007669"/>
    <property type="project" value="UniProtKB-SubCell"/>
</dbReference>
<evidence type="ECO:0000313" key="14">
    <source>
        <dbReference type="Ensembl" id="ENSORLP00015028959.1"/>
    </source>
</evidence>
<evidence type="ECO:0000256" key="7">
    <source>
        <dbReference type="ARBA" id="ARBA00023157"/>
    </source>
</evidence>
<feature type="transmembrane region" description="Helical" evidence="12">
    <location>
        <begin position="345"/>
        <end position="369"/>
    </location>
</feature>
<evidence type="ECO:0000256" key="11">
    <source>
        <dbReference type="RuleBase" id="RU000688"/>
    </source>
</evidence>
<protein>
    <recommendedName>
        <fullName evidence="13">G-protein coupled receptors family 1 profile domain-containing protein</fullName>
    </recommendedName>
</protein>
<dbReference type="PANTHER" id="PTHR11866">
    <property type="entry name" value="G-PROTEIN COUPLED RECEPTOR FAMILY 1 MEMBER"/>
    <property type="match status" value="1"/>
</dbReference>
<dbReference type="InterPro" id="IPR000276">
    <property type="entry name" value="GPCR_Rhodpsn"/>
</dbReference>
<name>A0A3P9J9Q5_ORYLA</name>
<evidence type="ECO:0000256" key="1">
    <source>
        <dbReference type="ARBA" id="ARBA00004651"/>
    </source>
</evidence>
<feature type="transmembrane region" description="Helical" evidence="12">
    <location>
        <begin position="156"/>
        <end position="179"/>
    </location>
</feature>
<keyword evidence="2" id="KW-1003">Cell membrane</keyword>
<feature type="domain" description="G-protein coupled receptors family 1 profile" evidence="13">
    <location>
        <begin position="136"/>
        <end position="397"/>
    </location>
</feature>
<keyword evidence="8 11" id="KW-0675">Receptor</keyword>
<evidence type="ECO:0000256" key="4">
    <source>
        <dbReference type="ARBA" id="ARBA00022989"/>
    </source>
</evidence>
<evidence type="ECO:0000256" key="6">
    <source>
        <dbReference type="ARBA" id="ARBA00023136"/>
    </source>
</evidence>
<dbReference type="GO" id="GO:0004957">
    <property type="term" value="F:prostaglandin E receptor activity"/>
    <property type="evidence" value="ECO:0007669"/>
    <property type="project" value="InterPro"/>
</dbReference>
<reference evidence="14" key="3">
    <citation type="submission" date="2025-08" db="UniProtKB">
        <authorList>
            <consortium name="Ensembl"/>
        </authorList>
    </citation>
    <scope>IDENTIFICATION</scope>
    <source>
        <strain evidence="14">HSOK</strain>
    </source>
</reference>
<evidence type="ECO:0000256" key="9">
    <source>
        <dbReference type="ARBA" id="ARBA00023180"/>
    </source>
</evidence>
<comment type="subcellular location">
    <subcellularLocation>
        <location evidence="1">Cell membrane</location>
        <topology evidence="1">Multi-pass membrane protein</topology>
    </subcellularLocation>
</comment>
<dbReference type="Ensembl" id="ENSORLT00015017771.1">
    <property type="protein sequence ID" value="ENSORLP00015028959.1"/>
    <property type="gene ID" value="ENSORLG00015011824.1"/>
</dbReference>
<evidence type="ECO:0000256" key="8">
    <source>
        <dbReference type="ARBA" id="ARBA00023170"/>
    </source>
</evidence>
<keyword evidence="9" id="KW-0325">Glycoprotein</keyword>
<organism evidence="14 15">
    <name type="scientific">Oryzias latipes</name>
    <name type="common">Japanese rice fish</name>
    <name type="synonym">Japanese killifish</name>
    <dbReference type="NCBI Taxonomy" id="8090"/>
    <lineage>
        <taxon>Eukaryota</taxon>
        <taxon>Metazoa</taxon>
        <taxon>Chordata</taxon>
        <taxon>Craniata</taxon>
        <taxon>Vertebrata</taxon>
        <taxon>Euteleostomi</taxon>
        <taxon>Actinopterygii</taxon>
        <taxon>Neopterygii</taxon>
        <taxon>Teleostei</taxon>
        <taxon>Neoteleostei</taxon>
        <taxon>Acanthomorphata</taxon>
        <taxon>Ovalentaria</taxon>
        <taxon>Atherinomorphae</taxon>
        <taxon>Beloniformes</taxon>
        <taxon>Adrianichthyidae</taxon>
        <taxon>Oryziinae</taxon>
        <taxon>Oryzias</taxon>
    </lineage>
</organism>
<evidence type="ECO:0000256" key="5">
    <source>
        <dbReference type="ARBA" id="ARBA00023040"/>
    </source>
</evidence>
<keyword evidence="6 12" id="KW-0472">Membrane</keyword>
<keyword evidence="10 11" id="KW-0807">Transducer</keyword>
<evidence type="ECO:0000259" key="13">
    <source>
        <dbReference type="PROSITE" id="PS50262"/>
    </source>
</evidence>
<keyword evidence="4 12" id="KW-1133">Transmembrane helix</keyword>
<dbReference type="SUPFAM" id="SSF81321">
    <property type="entry name" value="Family A G protein-coupled receptor-like"/>
    <property type="match status" value="1"/>
</dbReference>
<keyword evidence="3 11" id="KW-0812">Transmembrane</keyword>
<proteinExistence type="inferred from homology"/>
<accession>A0A3P9J9Q5</accession>
<dbReference type="InterPro" id="IPR001758">
    <property type="entry name" value="Prost_EP4_rcpt"/>
</dbReference>
<dbReference type="FunFam" id="1.20.1070.10:FF:000175">
    <property type="entry name" value="Prostaglandin D2 receptor"/>
    <property type="match status" value="1"/>
</dbReference>
<feature type="transmembrane region" description="Helical" evidence="12">
    <location>
        <begin position="242"/>
        <end position="262"/>
    </location>
</feature>
<dbReference type="PROSITE" id="PS00237">
    <property type="entry name" value="G_PROTEIN_RECEP_F1_1"/>
    <property type="match status" value="1"/>
</dbReference>
<keyword evidence="5 11" id="KW-0297">G-protein coupled receptor</keyword>
<reference evidence="14" key="4">
    <citation type="submission" date="2025-09" db="UniProtKB">
        <authorList>
            <consortium name="Ensembl"/>
        </authorList>
    </citation>
    <scope>IDENTIFICATION</scope>
    <source>
        <strain evidence="14">HSOK</strain>
    </source>
</reference>
<dbReference type="AlphaFoldDB" id="A0A3P9J9Q5"/>
<dbReference type="PROSITE" id="PS50262">
    <property type="entry name" value="G_PROTEIN_RECEP_F1_2"/>
    <property type="match status" value="1"/>
</dbReference>
<reference key="1">
    <citation type="journal article" date="2007" name="Nature">
        <title>The medaka draft genome and insights into vertebrate genome evolution.</title>
        <authorList>
            <person name="Kasahara M."/>
            <person name="Naruse K."/>
            <person name="Sasaki S."/>
            <person name="Nakatani Y."/>
            <person name="Qu W."/>
            <person name="Ahsan B."/>
            <person name="Yamada T."/>
            <person name="Nagayasu Y."/>
            <person name="Doi K."/>
            <person name="Kasai Y."/>
            <person name="Jindo T."/>
            <person name="Kobayashi D."/>
            <person name="Shimada A."/>
            <person name="Toyoda A."/>
            <person name="Kuroki Y."/>
            <person name="Fujiyama A."/>
            <person name="Sasaki T."/>
            <person name="Shimizu A."/>
            <person name="Asakawa S."/>
            <person name="Shimizu N."/>
            <person name="Hashimoto S."/>
            <person name="Yang J."/>
            <person name="Lee Y."/>
            <person name="Matsushima K."/>
            <person name="Sugano S."/>
            <person name="Sakaizumi M."/>
            <person name="Narita T."/>
            <person name="Ohishi K."/>
            <person name="Haga S."/>
            <person name="Ohta F."/>
            <person name="Nomoto H."/>
            <person name="Nogata K."/>
            <person name="Morishita T."/>
            <person name="Endo T."/>
            <person name="Shin-I T."/>
            <person name="Takeda H."/>
            <person name="Morishita S."/>
            <person name="Kohara Y."/>
        </authorList>
    </citation>
    <scope>NUCLEOTIDE SEQUENCE [LARGE SCALE GENOMIC DNA]</scope>
    <source>
        <strain>Hd-rR</strain>
    </source>
</reference>
<evidence type="ECO:0000256" key="2">
    <source>
        <dbReference type="ARBA" id="ARBA00022475"/>
    </source>
</evidence>
<feature type="transmembrane region" description="Helical" evidence="12">
    <location>
        <begin position="199"/>
        <end position="221"/>
    </location>
</feature>
<dbReference type="Gene3D" id="1.20.1070.10">
    <property type="entry name" value="Rhodopsin 7-helix transmembrane proteins"/>
    <property type="match status" value="1"/>
</dbReference>
<evidence type="ECO:0000256" key="3">
    <source>
        <dbReference type="ARBA" id="ARBA00022692"/>
    </source>
</evidence>
<dbReference type="PRINTS" id="PR00237">
    <property type="entry name" value="GPCRRHODOPSN"/>
</dbReference>
<dbReference type="InterPro" id="IPR017452">
    <property type="entry name" value="GPCR_Rhodpsn_7TM"/>
</dbReference>
<dbReference type="PRINTS" id="PR01788">
    <property type="entry name" value="PROSTANOIDR"/>
</dbReference>
<reference evidence="14 15" key="2">
    <citation type="submission" date="2017-04" db="EMBL/GenBank/DDBJ databases">
        <title>CpG methylation of centromeres and impact of large insertions on vertebrate speciation.</title>
        <authorList>
            <person name="Ichikawa K."/>
            <person name="Yoshimura J."/>
            <person name="Morishita S."/>
        </authorList>
    </citation>
    <scope>NUCLEOTIDE SEQUENCE</scope>
    <source>
        <strain evidence="14 15">HSOK</strain>
    </source>
</reference>
<keyword evidence="7" id="KW-1015">Disulfide bond</keyword>
<comment type="similarity">
    <text evidence="11">Belongs to the G-protein coupled receptor 1 family.</text>
</comment>
<dbReference type="Proteomes" id="UP000265200">
    <property type="component" value="Chromosome 4"/>
</dbReference>
<feature type="transmembrane region" description="Helical" evidence="12">
    <location>
        <begin position="381"/>
        <end position="400"/>
    </location>
</feature>
<feature type="transmembrane region" description="Helical" evidence="12">
    <location>
        <begin position="123"/>
        <end position="144"/>
    </location>
</feature>
<evidence type="ECO:0000256" key="10">
    <source>
        <dbReference type="ARBA" id="ARBA00023224"/>
    </source>
</evidence>
<dbReference type="Pfam" id="PF00001">
    <property type="entry name" value="7tm_1"/>
    <property type="match status" value="1"/>
</dbReference>
<sequence>MKSLLGQSTASVRRVSAGWFVVPAHPPTSWVTAASIGVSGQTLDYWNAEEFGRGRNYKREFSRWLVVFCGECLRRKCAPACATDWETHLKQTPACAEDLLAMETLNFTHGSAPGNSTSARTNIALPVLMFVGGAVGNLTAIVVLSVSRQEKKSSAFYTMVCGLAVTDLLGTCLASPLTIANYLDRRVLKDKRVCDFHSFLLLFFSLTGLSIICAMAAERYLAICCPYTYQRWGVNRCFAQKFLFLIYISHIFFCCLPMMGMAKSALQLSETWCFIDWRAQERMVVAYSALYGVVSLLVILSTIALNLAVCGTLLLMRRRTVQRPVTRASARQRWKALSSAAETQMIAVLVMTSVVVLTCSAPLVVRVFANRFKIDHRATLAAIRAASVNPILDPWIYILFRRSLLRRLLSLTRRRSTDRRISPPLPQRKLLCPDMVTDRHVFTQLMCNANIITQLPATVKFTPCNSENLHQTLSSADSALAFDT</sequence>